<protein>
    <submittedName>
        <fullName evidence="1">7889_t:CDS:1</fullName>
    </submittedName>
</protein>
<dbReference type="EMBL" id="CAJVPT010060577">
    <property type="protein sequence ID" value="CAG8763943.1"/>
    <property type="molecule type" value="Genomic_DNA"/>
</dbReference>
<comment type="caution">
    <text evidence="1">The sequence shown here is derived from an EMBL/GenBank/DDBJ whole genome shotgun (WGS) entry which is preliminary data.</text>
</comment>
<sequence>NSKNGVFTRDPGISEPFVYPLGVSIGFLGGGTNIAYKAYMSTEKAGEQYDQQGQYKKKAYPEYGLDGD</sequence>
<reference evidence="1" key="1">
    <citation type="submission" date="2021-06" db="EMBL/GenBank/DDBJ databases">
        <authorList>
            <person name="Kallberg Y."/>
            <person name="Tangrot J."/>
            <person name="Rosling A."/>
        </authorList>
    </citation>
    <scope>NUCLEOTIDE SEQUENCE</scope>
    <source>
        <strain evidence="1">CL356</strain>
    </source>
</reference>
<evidence type="ECO:0000313" key="2">
    <source>
        <dbReference type="Proteomes" id="UP000789525"/>
    </source>
</evidence>
<keyword evidence="2" id="KW-1185">Reference proteome</keyword>
<evidence type="ECO:0000313" key="1">
    <source>
        <dbReference type="EMBL" id="CAG8763943.1"/>
    </source>
</evidence>
<organism evidence="1 2">
    <name type="scientific">Acaulospora colombiana</name>
    <dbReference type="NCBI Taxonomy" id="27376"/>
    <lineage>
        <taxon>Eukaryota</taxon>
        <taxon>Fungi</taxon>
        <taxon>Fungi incertae sedis</taxon>
        <taxon>Mucoromycota</taxon>
        <taxon>Glomeromycotina</taxon>
        <taxon>Glomeromycetes</taxon>
        <taxon>Diversisporales</taxon>
        <taxon>Acaulosporaceae</taxon>
        <taxon>Acaulospora</taxon>
    </lineage>
</organism>
<feature type="non-terminal residue" evidence="1">
    <location>
        <position position="1"/>
    </location>
</feature>
<dbReference type="Proteomes" id="UP000789525">
    <property type="component" value="Unassembled WGS sequence"/>
</dbReference>
<proteinExistence type="predicted"/>
<accession>A0ACA9QUM6</accession>
<gene>
    <name evidence="1" type="ORF">ACOLOM_LOCUS13345</name>
</gene>
<name>A0ACA9QUM6_9GLOM</name>